<dbReference type="Proteomes" id="UP000235371">
    <property type="component" value="Unassembled WGS sequence"/>
</dbReference>
<gene>
    <name evidence="2" type="ORF">K444DRAFT_609494</name>
</gene>
<dbReference type="PANTHER" id="PTHR35910:SF6">
    <property type="entry name" value="2EXR DOMAIN-CONTAINING PROTEIN"/>
    <property type="match status" value="1"/>
</dbReference>
<dbReference type="EMBL" id="KZ613777">
    <property type="protein sequence ID" value="PMD63909.1"/>
    <property type="molecule type" value="Genomic_DNA"/>
</dbReference>
<evidence type="ECO:0000313" key="3">
    <source>
        <dbReference type="Proteomes" id="UP000235371"/>
    </source>
</evidence>
<dbReference type="Pfam" id="PF20150">
    <property type="entry name" value="2EXR"/>
    <property type="match status" value="1"/>
</dbReference>
<dbReference type="InterPro" id="IPR045518">
    <property type="entry name" value="2EXR"/>
</dbReference>
<feature type="domain" description="2EXR" evidence="1">
    <location>
        <begin position="25"/>
        <end position="123"/>
    </location>
</feature>
<dbReference type="AlphaFoldDB" id="A0A2J6TLL6"/>
<dbReference type="PANTHER" id="PTHR35910">
    <property type="entry name" value="2EXR DOMAIN-CONTAINING PROTEIN"/>
    <property type="match status" value="1"/>
</dbReference>
<organism evidence="2 3">
    <name type="scientific">Hyaloscypha bicolor E</name>
    <dbReference type="NCBI Taxonomy" id="1095630"/>
    <lineage>
        <taxon>Eukaryota</taxon>
        <taxon>Fungi</taxon>
        <taxon>Dikarya</taxon>
        <taxon>Ascomycota</taxon>
        <taxon>Pezizomycotina</taxon>
        <taxon>Leotiomycetes</taxon>
        <taxon>Helotiales</taxon>
        <taxon>Hyaloscyphaceae</taxon>
        <taxon>Hyaloscypha</taxon>
        <taxon>Hyaloscypha bicolor</taxon>
    </lineage>
</organism>
<reference evidence="2 3" key="1">
    <citation type="submission" date="2016-04" db="EMBL/GenBank/DDBJ databases">
        <title>A degradative enzymes factory behind the ericoid mycorrhizal symbiosis.</title>
        <authorList>
            <consortium name="DOE Joint Genome Institute"/>
            <person name="Martino E."/>
            <person name="Morin E."/>
            <person name="Grelet G."/>
            <person name="Kuo A."/>
            <person name="Kohler A."/>
            <person name="Daghino S."/>
            <person name="Barry K."/>
            <person name="Choi C."/>
            <person name="Cichocki N."/>
            <person name="Clum A."/>
            <person name="Copeland A."/>
            <person name="Hainaut M."/>
            <person name="Haridas S."/>
            <person name="Labutti K."/>
            <person name="Lindquist E."/>
            <person name="Lipzen A."/>
            <person name="Khouja H.-R."/>
            <person name="Murat C."/>
            <person name="Ohm R."/>
            <person name="Olson A."/>
            <person name="Spatafora J."/>
            <person name="Veneault-Fourrey C."/>
            <person name="Henrissat B."/>
            <person name="Grigoriev I."/>
            <person name="Martin F."/>
            <person name="Perotto S."/>
        </authorList>
    </citation>
    <scope>NUCLEOTIDE SEQUENCE [LARGE SCALE GENOMIC DNA]</scope>
    <source>
        <strain evidence="2 3">E</strain>
    </source>
</reference>
<name>A0A2J6TLL6_9HELO</name>
<dbReference type="RefSeq" id="XP_024740813.1">
    <property type="nucleotide sequence ID" value="XM_024879587.1"/>
</dbReference>
<proteinExistence type="predicted"/>
<sequence>MSHSPPDVAVRSEPSRARCKPLEMFSLFATLPIELRLKIWGHILPGPRVIEIEWSRQCNAWQFTSESKPSMTLLHGVNKEARGEFLGSYTAISLEDRSFSIFQLGARPALPFCCFFNFEQDTLYIAASTDISHPYVNYSMDRLSTIVFQGCKHLAVQGETFWSREFEAGQPYIITPFTQMKAAKLASLLARFSSLETLSVVVGDDYSQALHILGPPNNKPQGIVKLTDLTCGRPSTSNFVGAKEQFLAWMEFLRSHFPEVSSADLAIKQALRGGNLDVIDVWGILDHESS</sequence>
<dbReference type="OrthoDB" id="4737394at2759"/>
<protein>
    <recommendedName>
        <fullName evidence="1">2EXR domain-containing protein</fullName>
    </recommendedName>
</protein>
<evidence type="ECO:0000313" key="2">
    <source>
        <dbReference type="EMBL" id="PMD63909.1"/>
    </source>
</evidence>
<evidence type="ECO:0000259" key="1">
    <source>
        <dbReference type="Pfam" id="PF20150"/>
    </source>
</evidence>
<dbReference type="GeneID" id="36587664"/>
<dbReference type="InParanoid" id="A0A2J6TLL6"/>
<keyword evidence="3" id="KW-1185">Reference proteome</keyword>
<accession>A0A2J6TLL6</accession>